<evidence type="ECO:0000256" key="4">
    <source>
        <dbReference type="ARBA" id="ARBA00022723"/>
    </source>
</evidence>
<comment type="similarity">
    <text evidence="10">Belongs to the peptidase M15 family.</text>
</comment>
<dbReference type="InterPro" id="IPR010275">
    <property type="entry name" value="MepK"/>
</dbReference>
<keyword evidence="4" id="KW-0479">Metal-binding</keyword>
<evidence type="ECO:0000313" key="14">
    <source>
        <dbReference type="Proteomes" id="UP001446205"/>
    </source>
</evidence>
<dbReference type="InterPro" id="IPR006311">
    <property type="entry name" value="TAT_signal"/>
</dbReference>
<dbReference type="PANTHER" id="PTHR37425">
    <property type="match status" value="1"/>
</dbReference>
<keyword evidence="6" id="KW-0378">Hydrolase</keyword>
<evidence type="ECO:0000256" key="3">
    <source>
        <dbReference type="ARBA" id="ARBA00022670"/>
    </source>
</evidence>
<keyword evidence="5" id="KW-0732">Signal</keyword>
<reference evidence="13 14" key="1">
    <citation type="submission" date="2024-04" db="EMBL/GenBank/DDBJ databases">
        <authorList>
            <person name="Abashina T."/>
            <person name="Shaikin A."/>
        </authorList>
    </citation>
    <scope>NUCLEOTIDE SEQUENCE [LARGE SCALE GENOMIC DNA]</scope>
    <source>
        <strain evidence="13 14">AAFK</strain>
    </source>
</reference>
<keyword evidence="14" id="KW-1185">Reference proteome</keyword>
<dbReference type="SUPFAM" id="SSF55166">
    <property type="entry name" value="Hedgehog/DD-peptidase"/>
    <property type="match status" value="1"/>
</dbReference>
<dbReference type="InterPro" id="IPR009045">
    <property type="entry name" value="Zn_M74/Hedgehog-like"/>
</dbReference>
<dbReference type="Gene3D" id="3.30.1380.10">
    <property type="match status" value="1"/>
</dbReference>
<proteinExistence type="inferred from homology"/>
<sequence>MQQKTIPDLTWSSGVSRRRFLKLGALSLAGMMLPMSAFASLLERSPAERRLAFYNTHTGESLNTVYWASGDFVSDGLQEIDHILRDFRADEVAAMDRGLLDLLYVLQGQLGARKPFQIISGYRSPNTNAMLRSQSGGVARHSLHMDAKAIDIRLPGVELSHLRDAALGLKAGGVGYYPGSNFVHVDVGRVRRWQG</sequence>
<gene>
    <name evidence="13" type="ORF">WOB96_13960</name>
</gene>
<organism evidence="13 14">
    <name type="scientific">Thermithiobacillus plumbiphilus</name>
    <dbReference type="NCBI Taxonomy" id="1729899"/>
    <lineage>
        <taxon>Bacteria</taxon>
        <taxon>Pseudomonadati</taxon>
        <taxon>Pseudomonadota</taxon>
        <taxon>Acidithiobacillia</taxon>
        <taxon>Acidithiobacillales</taxon>
        <taxon>Thermithiobacillaceae</taxon>
        <taxon>Thermithiobacillus</taxon>
    </lineage>
</organism>
<evidence type="ECO:0000313" key="13">
    <source>
        <dbReference type="EMBL" id="MEK8090859.1"/>
    </source>
</evidence>
<dbReference type="RefSeq" id="WP_341371915.1">
    <property type="nucleotide sequence ID" value="NZ_JBBPCO010000017.1"/>
</dbReference>
<dbReference type="EMBL" id="JBBPCO010000017">
    <property type="protein sequence ID" value="MEK8090859.1"/>
    <property type="molecule type" value="Genomic_DNA"/>
</dbReference>
<keyword evidence="9" id="KW-0961">Cell wall biogenesis/degradation</keyword>
<dbReference type="PROSITE" id="PS51318">
    <property type="entry name" value="TAT"/>
    <property type="match status" value="1"/>
</dbReference>
<comment type="pathway">
    <text evidence="2">Cell wall biogenesis; cell wall polysaccharide biosynthesis.</text>
</comment>
<keyword evidence="12" id="KW-1133">Transmembrane helix</keyword>
<keyword evidence="12" id="KW-0472">Membrane</keyword>
<name>A0ABU9DBG3_9PROT</name>
<evidence type="ECO:0000256" key="8">
    <source>
        <dbReference type="ARBA" id="ARBA00023049"/>
    </source>
</evidence>
<evidence type="ECO:0000256" key="12">
    <source>
        <dbReference type="SAM" id="Phobius"/>
    </source>
</evidence>
<dbReference type="Pfam" id="PF05951">
    <property type="entry name" value="Peptidase_M15_2"/>
    <property type="match status" value="1"/>
</dbReference>
<keyword evidence="12" id="KW-0812">Transmembrane</keyword>
<evidence type="ECO:0000256" key="11">
    <source>
        <dbReference type="ARBA" id="ARBA00093666"/>
    </source>
</evidence>
<accession>A0ABU9DBG3</accession>
<dbReference type="PANTHER" id="PTHR37425:SF1">
    <property type="entry name" value="OUTER MEMBRANE PROTEIN"/>
    <property type="match status" value="1"/>
</dbReference>
<evidence type="ECO:0000256" key="5">
    <source>
        <dbReference type="ARBA" id="ARBA00022729"/>
    </source>
</evidence>
<evidence type="ECO:0000256" key="2">
    <source>
        <dbReference type="ARBA" id="ARBA00004776"/>
    </source>
</evidence>
<protein>
    <recommendedName>
        <fullName evidence="11">Murein endopeptidase K</fullName>
    </recommendedName>
</protein>
<comment type="cofactor">
    <cofactor evidence="1">
        <name>Zn(2+)</name>
        <dbReference type="ChEBI" id="CHEBI:29105"/>
    </cofactor>
</comment>
<keyword evidence="3" id="KW-0645">Protease</keyword>
<keyword evidence="8" id="KW-0482">Metalloprotease</keyword>
<evidence type="ECO:0000256" key="7">
    <source>
        <dbReference type="ARBA" id="ARBA00022833"/>
    </source>
</evidence>
<evidence type="ECO:0000256" key="10">
    <source>
        <dbReference type="ARBA" id="ARBA00093448"/>
    </source>
</evidence>
<evidence type="ECO:0000256" key="6">
    <source>
        <dbReference type="ARBA" id="ARBA00022801"/>
    </source>
</evidence>
<dbReference type="Proteomes" id="UP001446205">
    <property type="component" value="Unassembled WGS sequence"/>
</dbReference>
<evidence type="ECO:0000256" key="1">
    <source>
        <dbReference type="ARBA" id="ARBA00001947"/>
    </source>
</evidence>
<evidence type="ECO:0000256" key="9">
    <source>
        <dbReference type="ARBA" id="ARBA00023316"/>
    </source>
</evidence>
<dbReference type="CDD" id="cd14844">
    <property type="entry name" value="Zn-DD-carboxypeptidase_like"/>
    <property type="match status" value="1"/>
</dbReference>
<feature type="transmembrane region" description="Helical" evidence="12">
    <location>
        <begin position="20"/>
        <end position="42"/>
    </location>
</feature>
<comment type="caution">
    <text evidence="13">The sequence shown here is derived from an EMBL/GenBank/DDBJ whole genome shotgun (WGS) entry which is preliminary data.</text>
</comment>
<keyword evidence="7" id="KW-0862">Zinc</keyword>